<reference evidence="1" key="2">
    <citation type="journal article" date="2015" name="Fish Shellfish Immunol.">
        <title>Early steps in the European eel (Anguilla anguilla)-Vibrio vulnificus interaction in the gills: Role of the RtxA13 toxin.</title>
        <authorList>
            <person name="Callol A."/>
            <person name="Pajuelo D."/>
            <person name="Ebbesson L."/>
            <person name="Teles M."/>
            <person name="MacKenzie S."/>
            <person name="Amaro C."/>
        </authorList>
    </citation>
    <scope>NUCLEOTIDE SEQUENCE</scope>
</reference>
<evidence type="ECO:0000313" key="1">
    <source>
        <dbReference type="EMBL" id="JAI01121.1"/>
    </source>
</evidence>
<accession>A0A0E9XH02</accession>
<dbReference type="EMBL" id="GBXM01007457">
    <property type="protein sequence ID" value="JAI01121.1"/>
    <property type="molecule type" value="Transcribed_RNA"/>
</dbReference>
<proteinExistence type="predicted"/>
<dbReference type="AlphaFoldDB" id="A0A0E9XH02"/>
<protein>
    <submittedName>
        <fullName evidence="1">Uncharacterized protein</fullName>
    </submittedName>
</protein>
<organism evidence="1">
    <name type="scientific">Anguilla anguilla</name>
    <name type="common">European freshwater eel</name>
    <name type="synonym">Muraena anguilla</name>
    <dbReference type="NCBI Taxonomy" id="7936"/>
    <lineage>
        <taxon>Eukaryota</taxon>
        <taxon>Metazoa</taxon>
        <taxon>Chordata</taxon>
        <taxon>Craniata</taxon>
        <taxon>Vertebrata</taxon>
        <taxon>Euteleostomi</taxon>
        <taxon>Actinopterygii</taxon>
        <taxon>Neopterygii</taxon>
        <taxon>Teleostei</taxon>
        <taxon>Anguilliformes</taxon>
        <taxon>Anguillidae</taxon>
        <taxon>Anguilla</taxon>
    </lineage>
</organism>
<sequence length="71" mass="7948">MKRYWTCDARVPNSLHSLNTSVNGINTAVKHTKASKSCNQALSDRESVYTVSHLTLFTTLVCWVSNITFSI</sequence>
<reference evidence="1" key="1">
    <citation type="submission" date="2014-11" db="EMBL/GenBank/DDBJ databases">
        <authorList>
            <person name="Amaro Gonzalez C."/>
        </authorList>
    </citation>
    <scope>NUCLEOTIDE SEQUENCE</scope>
</reference>
<name>A0A0E9XH02_ANGAN</name>